<dbReference type="AlphaFoldDB" id="A0A6N8DLP7"/>
<evidence type="ECO:0000313" key="1">
    <source>
        <dbReference type="EMBL" id="MTV31512.1"/>
    </source>
</evidence>
<proteinExistence type="predicted"/>
<dbReference type="EMBL" id="WNKS01000008">
    <property type="protein sequence ID" value="MTV31512.1"/>
    <property type="molecule type" value="Genomic_DNA"/>
</dbReference>
<dbReference type="RefSeq" id="WP_155446193.1">
    <property type="nucleotide sequence ID" value="NZ_JAOQNR010000009.1"/>
</dbReference>
<name>A0A6N8DLP7_RHOAC</name>
<evidence type="ECO:0000313" key="2">
    <source>
        <dbReference type="Proteomes" id="UP000439113"/>
    </source>
</evidence>
<protein>
    <submittedName>
        <fullName evidence="1">Uncharacterized protein</fullName>
    </submittedName>
</protein>
<comment type="caution">
    <text evidence="1">The sequence shown here is derived from an EMBL/GenBank/DDBJ whole genome shotgun (WGS) entry which is preliminary data.</text>
</comment>
<accession>A0A6N8DLP7</accession>
<dbReference type="Proteomes" id="UP000439113">
    <property type="component" value="Unassembled WGS sequence"/>
</dbReference>
<sequence length="92" mass="10506">MTGVLFQSSPSPNDRLPPIPDEAVRRIAMVSFWHPSDRSRERFSCKFLPQVEFPPRKTAQNLRICAKIRDFPLKIVRFSRLHLAGCSNGDPA</sequence>
<organism evidence="1 2">
    <name type="scientific">Rhodoblastus acidophilus</name>
    <name type="common">Rhodopseudomonas acidophila</name>
    <dbReference type="NCBI Taxonomy" id="1074"/>
    <lineage>
        <taxon>Bacteria</taxon>
        <taxon>Pseudomonadati</taxon>
        <taxon>Pseudomonadota</taxon>
        <taxon>Alphaproteobacteria</taxon>
        <taxon>Hyphomicrobiales</taxon>
        <taxon>Rhodoblastaceae</taxon>
        <taxon>Rhodoblastus</taxon>
    </lineage>
</organism>
<reference evidence="1 2" key="1">
    <citation type="submission" date="2019-11" db="EMBL/GenBank/DDBJ databases">
        <title>Whole-genome sequence of a Rhodoblastus acidophilus DSM 142.</title>
        <authorList>
            <person name="Kyndt J.A."/>
            <person name="Meyer T.E."/>
        </authorList>
    </citation>
    <scope>NUCLEOTIDE SEQUENCE [LARGE SCALE GENOMIC DNA]</scope>
    <source>
        <strain evidence="1 2">DSM 142</strain>
    </source>
</reference>
<gene>
    <name evidence="1" type="ORF">GJ654_10945</name>
</gene>